<evidence type="ECO:0000313" key="3">
    <source>
        <dbReference type="Proteomes" id="UP000028837"/>
    </source>
</evidence>
<evidence type="ECO:0000313" key="2">
    <source>
        <dbReference type="EMBL" id="KFG30581.1"/>
    </source>
</evidence>
<accession>A0A086JEL3</accession>
<dbReference type="Proteomes" id="UP000028837">
    <property type="component" value="Unassembled WGS sequence"/>
</dbReference>
<organism evidence="2 3">
    <name type="scientific">Toxoplasma gondii GAB2-2007-GAL-DOM2</name>
    <dbReference type="NCBI Taxonomy" id="1130820"/>
    <lineage>
        <taxon>Eukaryota</taxon>
        <taxon>Sar</taxon>
        <taxon>Alveolata</taxon>
        <taxon>Apicomplexa</taxon>
        <taxon>Conoidasida</taxon>
        <taxon>Coccidia</taxon>
        <taxon>Eucoccidiorida</taxon>
        <taxon>Eimeriorina</taxon>
        <taxon>Sarcocystidae</taxon>
        <taxon>Toxoplasma</taxon>
    </lineage>
</organism>
<feature type="region of interest" description="Disordered" evidence="1">
    <location>
        <begin position="100"/>
        <end position="131"/>
    </location>
</feature>
<name>A0A086JEL3_TOXGO</name>
<dbReference type="VEuPathDB" id="ToxoDB:TGDOM2_362880"/>
<evidence type="ECO:0000256" key="1">
    <source>
        <dbReference type="SAM" id="MobiDB-lite"/>
    </source>
</evidence>
<protein>
    <submittedName>
        <fullName evidence="2">Uncharacterized protein</fullName>
    </submittedName>
</protein>
<comment type="caution">
    <text evidence="2">The sequence shown here is derived from an EMBL/GenBank/DDBJ whole genome shotgun (WGS) entry which is preliminary data.</text>
</comment>
<proteinExistence type="predicted"/>
<dbReference type="AlphaFoldDB" id="A0A086JEL3"/>
<sequence length="206" mass="22976">MCERSQKVTGCLYTAPIRSARRSGTRSFLDLSRFGVRVNTSSSRSTILFAWVLSSLFQKRGGKVWMEKKRLGFAGRFPRGSRVQCRRLPGGKAAATLLTSDQRSARRQGKKHGEKEHQEQAAGVPSSTRHRIEPQTRLGACEVHWSVDSPRQHGHALRHPISRTYVSLQRVAIQTLDAFFGGAACRSQEKGRLCQLGNIESGDKTE</sequence>
<reference evidence="2 3" key="1">
    <citation type="submission" date="2014-02" db="EMBL/GenBank/DDBJ databases">
        <authorList>
            <person name="Sibley D."/>
            <person name="Venepally P."/>
            <person name="Karamycheva S."/>
            <person name="Hadjithomas M."/>
            <person name="Khan A."/>
            <person name="Brunk B."/>
            <person name="Roos D."/>
            <person name="Caler E."/>
            <person name="Lorenzi H."/>
        </authorList>
    </citation>
    <scope>NUCLEOTIDE SEQUENCE [LARGE SCALE GENOMIC DNA]</scope>
    <source>
        <strain evidence="2 3">GAB2-2007-GAL-DOM2</strain>
    </source>
</reference>
<gene>
    <name evidence="2" type="ORF">TGDOM2_362880</name>
</gene>
<dbReference type="EMBL" id="AHZU02001611">
    <property type="protein sequence ID" value="KFG30581.1"/>
    <property type="molecule type" value="Genomic_DNA"/>
</dbReference>